<gene>
    <name evidence="9" type="ORF">J5U22_01661</name>
</gene>
<dbReference type="GO" id="GO:0051607">
    <property type="term" value="P:defense response to virus"/>
    <property type="evidence" value="ECO:0007669"/>
    <property type="project" value="UniProtKB-KW"/>
</dbReference>
<evidence type="ECO:0000313" key="9">
    <source>
        <dbReference type="EMBL" id="QXJ35114.1"/>
    </source>
</evidence>
<name>A0A8F5GZA5_9CREN</name>
<dbReference type="PANTHER" id="PTHR34353:SF2">
    <property type="entry name" value="CRISPR-ASSOCIATED ENDONUCLEASE CAS1 1"/>
    <property type="match status" value="1"/>
</dbReference>
<dbReference type="InterPro" id="IPR002729">
    <property type="entry name" value="CRISPR-assoc_Cas1"/>
</dbReference>
<dbReference type="InterPro" id="IPR050646">
    <property type="entry name" value="Cas1"/>
</dbReference>
<sequence>MQKEAEVAKWYWSGVRQLIPKELGFKGRKKRGEAKDPFNVALNIGYGMLRKSA</sequence>
<dbReference type="GO" id="GO:0016787">
    <property type="term" value="F:hydrolase activity"/>
    <property type="evidence" value="ECO:0007669"/>
    <property type="project" value="UniProtKB-KW"/>
</dbReference>
<evidence type="ECO:0000256" key="6">
    <source>
        <dbReference type="ARBA" id="ARBA00023118"/>
    </source>
</evidence>
<keyword evidence="3" id="KW-0255">Endonuclease</keyword>
<proteinExistence type="predicted"/>
<evidence type="ECO:0000256" key="5">
    <source>
        <dbReference type="ARBA" id="ARBA00022842"/>
    </source>
</evidence>
<keyword evidence="1" id="KW-0540">Nuclease</keyword>
<evidence type="ECO:0000256" key="4">
    <source>
        <dbReference type="ARBA" id="ARBA00022801"/>
    </source>
</evidence>
<keyword evidence="8" id="KW-0464">Manganese</keyword>
<evidence type="ECO:0000256" key="2">
    <source>
        <dbReference type="ARBA" id="ARBA00022723"/>
    </source>
</evidence>
<evidence type="ECO:0000256" key="3">
    <source>
        <dbReference type="ARBA" id="ARBA00022759"/>
    </source>
</evidence>
<evidence type="ECO:0000313" key="10">
    <source>
        <dbReference type="Proteomes" id="UP000694036"/>
    </source>
</evidence>
<dbReference type="GO" id="GO:0046872">
    <property type="term" value="F:metal ion binding"/>
    <property type="evidence" value="ECO:0007669"/>
    <property type="project" value="UniProtKB-KW"/>
</dbReference>
<keyword evidence="6" id="KW-0051">Antiviral defense</keyword>
<dbReference type="Gene3D" id="1.20.120.920">
    <property type="entry name" value="CRISPR-associated endonuclease Cas1, C-terminal domain"/>
    <property type="match status" value="1"/>
</dbReference>
<keyword evidence="7" id="KW-0238">DNA-binding</keyword>
<dbReference type="GO" id="GO:0003677">
    <property type="term" value="F:DNA binding"/>
    <property type="evidence" value="ECO:0007669"/>
    <property type="project" value="UniProtKB-KW"/>
</dbReference>
<keyword evidence="4" id="KW-0378">Hydrolase</keyword>
<keyword evidence="5" id="KW-0460">Magnesium</keyword>
<evidence type="ECO:0000256" key="8">
    <source>
        <dbReference type="ARBA" id="ARBA00023211"/>
    </source>
</evidence>
<keyword evidence="2" id="KW-0479">Metal-binding</keyword>
<evidence type="ECO:0000256" key="7">
    <source>
        <dbReference type="ARBA" id="ARBA00023125"/>
    </source>
</evidence>
<reference evidence="9 10" key="1">
    <citation type="journal article" date="2021" name="Environ. Microbiol.">
        <title>New insights into the diversity and evolution of the archaeal mobilome from three complete genomes of Saccharolobus shibatae.</title>
        <authorList>
            <person name="Medvedeva S."/>
            <person name="Brandt D."/>
            <person name="Cvirkaite-Krupovic V."/>
            <person name="Liu Y."/>
            <person name="Severinov K."/>
            <person name="Ishino S."/>
            <person name="Ishino Y."/>
            <person name="Prangishvili D."/>
            <person name="Kalinowski J."/>
            <person name="Krupovic M."/>
        </authorList>
    </citation>
    <scope>NUCLEOTIDE SEQUENCE [LARGE SCALE GENOMIC DNA]</scope>
    <source>
        <strain evidence="9 10">S38A</strain>
    </source>
</reference>
<evidence type="ECO:0000256" key="1">
    <source>
        <dbReference type="ARBA" id="ARBA00022722"/>
    </source>
</evidence>
<dbReference type="GO" id="GO:0043571">
    <property type="term" value="P:maintenance of CRISPR repeat elements"/>
    <property type="evidence" value="ECO:0007669"/>
    <property type="project" value="InterPro"/>
</dbReference>
<dbReference type="EMBL" id="CP077713">
    <property type="protein sequence ID" value="QXJ35114.1"/>
    <property type="molecule type" value="Genomic_DNA"/>
</dbReference>
<keyword evidence="10" id="KW-1185">Reference proteome</keyword>
<protein>
    <submittedName>
        <fullName evidence="9">CRISPR-associated protein Cas1</fullName>
    </submittedName>
</protein>
<dbReference type="InterPro" id="IPR042206">
    <property type="entry name" value="CRISPR-assoc_Cas1_C"/>
</dbReference>
<dbReference type="AlphaFoldDB" id="A0A8F5GZA5"/>
<dbReference type="PANTHER" id="PTHR34353">
    <property type="entry name" value="CRISPR-ASSOCIATED ENDONUCLEASE CAS1 1"/>
    <property type="match status" value="1"/>
</dbReference>
<organism evidence="9 10">
    <name type="scientific">Saccharolobus shibatae</name>
    <dbReference type="NCBI Taxonomy" id="2286"/>
    <lineage>
        <taxon>Archaea</taxon>
        <taxon>Thermoproteota</taxon>
        <taxon>Thermoprotei</taxon>
        <taxon>Sulfolobales</taxon>
        <taxon>Sulfolobaceae</taxon>
        <taxon>Saccharolobus</taxon>
    </lineage>
</organism>
<dbReference type="GO" id="GO:0004519">
    <property type="term" value="F:endonuclease activity"/>
    <property type="evidence" value="ECO:0007669"/>
    <property type="project" value="UniProtKB-KW"/>
</dbReference>
<dbReference type="Proteomes" id="UP000694036">
    <property type="component" value="Chromosome"/>
</dbReference>
<accession>A0A8F5GZA5</accession>
<dbReference type="Pfam" id="PF01867">
    <property type="entry name" value="Cas_Cas1"/>
    <property type="match status" value="1"/>
</dbReference>